<organism evidence="2 3">
    <name type="scientific">Monoraphidium neglectum</name>
    <dbReference type="NCBI Taxonomy" id="145388"/>
    <lineage>
        <taxon>Eukaryota</taxon>
        <taxon>Viridiplantae</taxon>
        <taxon>Chlorophyta</taxon>
        <taxon>core chlorophytes</taxon>
        <taxon>Chlorophyceae</taxon>
        <taxon>CS clade</taxon>
        <taxon>Sphaeropleales</taxon>
        <taxon>Selenastraceae</taxon>
        <taxon>Monoraphidium</taxon>
    </lineage>
</organism>
<evidence type="ECO:0000256" key="1">
    <source>
        <dbReference type="SAM" id="MobiDB-lite"/>
    </source>
</evidence>
<protein>
    <submittedName>
        <fullName evidence="2">Uncharacterized protein</fullName>
    </submittedName>
</protein>
<gene>
    <name evidence="2" type="ORF">MNEG_16598</name>
</gene>
<dbReference type="STRING" id="145388.A0A0D2LMV1"/>
<name>A0A0D2LMV1_9CHLO</name>
<proteinExistence type="predicted"/>
<dbReference type="EMBL" id="KK106767">
    <property type="protein sequence ID" value="KIY91366.1"/>
    <property type="molecule type" value="Genomic_DNA"/>
</dbReference>
<dbReference type="Proteomes" id="UP000054498">
    <property type="component" value="Unassembled WGS sequence"/>
</dbReference>
<dbReference type="GeneID" id="25734373"/>
<dbReference type="KEGG" id="mng:MNEG_16598"/>
<keyword evidence="3" id="KW-1185">Reference proteome</keyword>
<dbReference type="AlphaFoldDB" id="A0A0D2LMV1"/>
<accession>A0A0D2LMV1</accession>
<feature type="region of interest" description="Disordered" evidence="1">
    <location>
        <begin position="116"/>
        <end position="151"/>
    </location>
</feature>
<evidence type="ECO:0000313" key="2">
    <source>
        <dbReference type="EMBL" id="KIY91366.1"/>
    </source>
</evidence>
<evidence type="ECO:0000313" key="3">
    <source>
        <dbReference type="Proteomes" id="UP000054498"/>
    </source>
</evidence>
<sequence>MRVLGPRLDALRLAELPLLPALLPSLGNLSLLELNVEHGGLRGAPWRQLGAALMSLTALHFVPPVSPAGGVHGIGEQVQAILPTLVAFDLPVVEILAGLMNCDESDVDEFLDGVEKAEDSTSAEAEADPDDAALASEDLGSEGGSDDDDGGGGGGCWACGGRRARGGGSGAAAAGATAAGPRAEGLAPQLRSLMVRQTGAWDERAARLLQRFTRLETLSLLCGGARRADGQQGLRGSSLWNDLAPFTRLRRLRKLQLH</sequence>
<feature type="non-terminal residue" evidence="2">
    <location>
        <position position="258"/>
    </location>
</feature>
<dbReference type="RefSeq" id="XP_013890386.1">
    <property type="nucleotide sequence ID" value="XM_014034932.1"/>
</dbReference>
<reference evidence="2 3" key="1">
    <citation type="journal article" date="2013" name="BMC Genomics">
        <title>Reconstruction of the lipid metabolism for the microalga Monoraphidium neglectum from its genome sequence reveals characteristics suitable for biofuel production.</title>
        <authorList>
            <person name="Bogen C."/>
            <person name="Al-Dilaimi A."/>
            <person name="Albersmeier A."/>
            <person name="Wichmann J."/>
            <person name="Grundmann M."/>
            <person name="Rupp O."/>
            <person name="Lauersen K.J."/>
            <person name="Blifernez-Klassen O."/>
            <person name="Kalinowski J."/>
            <person name="Goesmann A."/>
            <person name="Mussgnug J.H."/>
            <person name="Kruse O."/>
        </authorList>
    </citation>
    <scope>NUCLEOTIDE SEQUENCE [LARGE SCALE GENOMIC DNA]</scope>
    <source>
        <strain evidence="2 3">SAG 48.87</strain>
    </source>
</reference>